<feature type="signal peptide" evidence="2">
    <location>
        <begin position="1"/>
        <end position="18"/>
    </location>
</feature>
<accession>A0A183BFF1</accession>
<evidence type="ECO:0000256" key="2">
    <source>
        <dbReference type="SAM" id="SignalP"/>
    </source>
</evidence>
<keyword evidence="1" id="KW-0472">Membrane</keyword>
<name>A0A183BFF1_9TREM</name>
<protein>
    <submittedName>
        <fullName evidence="3">G_PROTEIN_RECEP_F1_2 domain-containing protein</fullName>
    </submittedName>
</protein>
<reference evidence="3" key="1">
    <citation type="submission" date="2016-06" db="UniProtKB">
        <authorList>
            <consortium name="WormBaseParasite"/>
        </authorList>
    </citation>
    <scope>IDENTIFICATION</scope>
</reference>
<keyword evidence="1" id="KW-1133">Transmembrane helix</keyword>
<dbReference type="AlphaFoldDB" id="A0A183BFF1"/>
<feature type="transmembrane region" description="Helical" evidence="1">
    <location>
        <begin position="89"/>
        <end position="110"/>
    </location>
</feature>
<feature type="chain" id="PRO_5008146156" evidence="2">
    <location>
        <begin position="19"/>
        <end position="240"/>
    </location>
</feature>
<keyword evidence="2" id="KW-0732">Signal</keyword>
<keyword evidence="1" id="KW-0812">Transmembrane</keyword>
<dbReference type="WBParaSite" id="ECPE_0001798201-mRNA-1">
    <property type="protein sequence ID" value="ECPE_0001798201-mRNA-1"/>
    <property type="gene ID" value="ECPE_0001798201"/>
</dbReference>
<evidence type="ECO:0000256" key="1">
    <source>
        <dbReference type="SAM" id="Phobius"/>
    </source>
</evidence>
<proteinExistence type="predicted"/>
<evidence type="ECO:0000313" key="3">
    <source>
        <dbReference type="WBParaSite" id="ECPE_0001798201-mRNA-1"/>
    </source>
</evidence>
<organism evidence="3">
    <name type="scientific">Echinostoma caproni</name>
    <dbReference type="NCBI Taxonomy" id="27848"/>
    <lineage>
        <taxon>Eukaryota</taxon>
        <taxon>Metazoa</taxon>
        <taxon>Spiralia</taxon>
        <taxon>Lophotrochozoa</taxon>
        <taxon>Platyhelminthes</taxon>
        <taxon>Trematoda</taxon>
        <taxon>Digenea</taxon>
        <taxon>Plagiorchiida</taxon>
        <taxon>Echinostomata</taxon>
        <taxon>Echinostomatoidea</taxon>
        <taxon>Echinostomatidae</taxon>
        <taxon>Echinostoma</taxon>
    </lineage>
</organism>
<feature type="transmembrane region" description="Helical" evidence="1">
    <location>
        <begin position="136"/>
        <end position="164"/>
    </location>
</feature>
<sequence length="240" mass="26799">LFALVQLFLLLLGLPTTAYQMRSLAESNISSKTVRNPILWLPPQWLRTQLIPLKDEALLHPSNLPVNFTLLREGLVHATQNPSSLVPEFSAGQCFWFVVGVVPWLSFSMLDRRVERNRPLREPPVKRGKWLTKCKMVRVCLTTAARLVPSILICVLSVVSLIYWAPGFQLCANLDGRICRWISLAGDAEEVSNSTQFNSTLPPCPTSNADNYSSSVGLIVVSRPNLTEVNRTFLILLSSV</sequence>